<dbReference type="Gene3D" id="3.40.50.2000">
    <property type="entry name" value="Glycogen Phosphorylase B"/>
    <property type="match status" value="2"/>
</dbReference>
<feature type="domain" description="Glycosyltransferase subfamily 4-like N-terminal" evidence="2">
    <location>
        <begin position="15"/>
        <end position="172"/>
    </location>
</feature>
<dbReference type="Pfam" id="PF00534">
    <property type="entry name" value="Glycos_transf_1"/>
    <property type="match status" value="1"/>
</dbReference>
<dbReference type="SUPFAM" id="SSF53756">
    <property type="entry name" value="UDP-Glycosyltransferase/glycogen phosphorylase"/>
    <property type="match status" value="1"/>
</dbReference>
<dbReference type="GO" id="GO:0016757">
    <property type="term" value="F:glycosyltransferase activity"/>
    <property type="evidence" value="ECO:0007669"/>
    <property type="project" value="InterPro"/>
</dbReference>
<name>A0A445N070_9BACT</name>
<accession>A0A445N070</accession>
<evidence type="ECO:0000259" key="1">
    <source>
        <dbReference type="Pfam" id="PF00534"/>
    </source>
</evidence>
<keyword evidence="3" id="KW-0808">Transferase</keyword>
<organism evidence="3">
    <name type="scientific">uncultured Desulfobacterium sp</name>
    <dbReference type="NCBI Taxonomy" id="201089"/>
    <lineage>
        <taxon>Bacteria</taxon>
        <taxon>Pseudomonadati</taxon>
        <taxon>Thermodesulfobacteriota</taxon>
        <taxon>Desulfobacteria</taxon>
        <taxon>Desulfobacterales</taxon>
        <taxon>Desulfobacteriaceae</taxon>
        <taxon>Desulfobacterium</taxon>
        <taxon>environmental samples</taxon>
    </lineage>
</organism>
<gene>
    <name evidence="3" type="ORF">PITCH_A400036</name>
</gene>
<dbReference type="Pfam" id="PF13439">
    <property type="entry name" value="Glyco_transf_4"/>
    <property type="match status" value="1"/>
</dbReference>
<feature type="domain" description="Glycosyl transferase family 1" evidence="1">
    <location>
        <begin position="195"/>
        <end position="345"/>
    </location>
</feature>
<dbReference type="AlphaFoldDB" id="A0A445N070"/>
<proteinExistence type="predicted"/>
<evidence type="ECO:0000313" key="3">
    <source>
        <dbReference type="EMBL" id="SPD75001.1"/>
    </source>
</evidence>
<reference evidence="3" key="1">
    <citation type="submission" date="2018-01" db="EMBL/GenBank/DDBJ databases">
        <authorList>
            <person name="Regsiter A."/>
            <person name="William W."/>
        </authorList>
    </citation>
    <scope>NUCLEOTIDE SEQUENCE</scope>
    <source>
        <strain evidence="3">TRIP AH-1</strain>
    </source>
</reference>
<dbReference type="InterPro" id="IPR001296">
    <property type="entry name" value="Glyco_trans_1"/>
</dbReference>
<dbReference type="PANTHER" id="PTHR45947">
    <property type="entry name" value="SULFOQUINOVOSYL TRANSFERASE SQD2"/>
    <property type="match status" value="1"/>
</dbReference>
<protein>
    <submittedName>
        <fullName evidence="3">Putative Glycosyltransferase, YqgM-like family</fullName>
    </submittedName>
</protein>
<dbReference type="InterPro" id="IPR050194">
    <property type="entry name" value="Glycosyltransferase_grp1"/>
</dbReference>
<sequence length="373" mass="41740">MIRVLHVIDSGGVFGAEVVILNLMDAQKSIGIKPVLLSLGNIGVEQKSVEIEAEARGLDCIKLRLRKGIDVGGLKNILYYARGTGANIIHSHGYKGDILLGMLPKRLRKIPVIATLHGWTSTRPLSKIWFYNLLDLLFLKNFNCVVSVSHSHVRNPGLRSLHIKPTVINNGIPKLDFKPSYRHKEIVENCRCTYKLLSVGRLSQEKGFDILIRALAIIVSHSLDAELVIAGDGKEKRRLIKLAQRENILERVHFVGYVERAFRLMHYFDAFILPSKTEAFPITVLEAMQAGVPIIATKVGDVPIILDYGRFGVLVDTSNEKSMANSIEDVLLKRQLATDKAKAAKLYALKEYSCTKMADRYLLQYNDVIANSR</sequence>
<dbReference type="InterPro" id="IPR028098">
    <property type="entry name" value="Glyco_trans_4-like_N"/>
</dbReference>
<dbReference type="EMBL" id="OJIN01000182">
    <property type="protein sequence ID" value="SPD75001.1"/>
    <property type="molecule type" value="Genomic_DNA"/>
</dbReference>
<dbReference type="CDD" id="cd03811">
    <property type="entry name" value="GT4_GT28_WabH-like"/>
    <property type="match status" value="1"/>
</dbReference>
<evidence type="ECO:0000259" key="2">
    <source>
        <dbReference type="Pfam" id="PF13439"/>
    </source>
</evidence>
<dbReference type="PANTHER" id="PTHR45947:SF3">
    <property type="entry name" value="SULFOQUINOVOSYL TRANSFERASE SQD2"/>
    <property type="match status" value="1"/>
</dbReference>